<name>A0A6C0TWY3_9GAMM</name>
<dbReference type="EMBL" id="CP048711">
    <property type="protein sequence ID" value="QIB64286.1"/>
    <property type="molecule type" value="Genomic_DNA"/>
</dbReference>
<dbReference type="Proteomes" id="UP000477680">
    <property type="component" value="Chromosome"/>
</dbReference>
<dbReference type="PIRSF" id="PIRSF036628">
    <property type="entry name" value="IolB"/>
    <property type="match status" value="1"/>
</dbReference>
<dbReference type="GO" id="GO:0102482">
    <property type="term" value="F:5-deoxy-D-glucuronate isomerase activity"/>
    <property type="evidence" value="ECO:0007669"/>
    <property type="project" value="UniProtKB-EC"/>
</dbReference>
<organism evidence="2 3">
    <name type="scientific">Kineobactrum salinum</name>
    <dbReference type="NCBI Taxonomy" id="2708301"/>
    <lineage>
        <taxon>Bacteria</taxon>
        <taxon>Pseudomonadati</taxon>
        <taxon>Pseudomonadota</taxon>
        <taxon>Gammaproteobacteria</taxon>
        <taxon>Cellvibrionales</taxon>
        <taxon>Halieaceae</taxon>
        <taxon>Kineobactrum</taxon>
    </lineage>
</organism>
<dbReference type="KEGG" id="kim:G3T16_01575"/>
<dbReference type="SUPFAM" id="SSF51182">
    <property type="entry name" value="RmlC-like cupins"/>
    <property type="match status" value="1"/>
</dbReference>
<dbReference type="Pfam" id="PF04962">
    <property type="entry name" value="KduI"/>
    <property type="match status" value="1"/>
</dbReference>
<dbReference type="GO" id="GO:0008880">
    <property type="term" value="F:glucuronate isomerase activity"/>
    <property type="evidence" value="ECO:0007669"/>
    <property type="project" value="InterPro"/>
</dbReference>
<dbReference type="AlphaFoldDB" id="A0A6C0TWY3"/>
<accession>A0A6C0TWY3</accession>
<evidence type="ECO:0000313" key="2">
    <source>
        <dbReference type="EMBL" id="QIB64286.1"/>
    </source>
</evidence>
<dbReference type="PANTHER" id="PTHR39193:SF1">
    <property type="entry name" value="5-DEOXY-GLUCURONATE ISOMERASE"/>
    <property type="match status" value="1"/>
</dbReference>
<keyword evidence="1 2" id="KW-0413">Isomerase</keyword>
<dbReference type="Gene3D" id="2.60.120.10">
    <property type="entry name" value="Jelly Rolls"/>
    <property type="match status" value="2"/>
</dbReference>
<dbReference type="EC" id="5.3.1.30" evidence="2"/>
<dbReference type="PANTHER" id="PTHR39193">
    <property type="entry name" value="5-DEOXY-GLUCURONATE ISOMERASE"/>
    <property type="match status" value="1"/>
</dbReference>
<gene>
    <name evidence="2" type="primary">iolB</name>
    <name evidence="2" type="ORF">G3T16_01575</name>
</gene>
<protein>
    <submittedName>
        <fullName evidence="2">5-deoxy-glucuronate isomerase</fullName>
        <ecNumber evidence="2">5.3.1.30</ecNumber>
    </submittedName>
</protein>
<dbReference type="NCBIfam" id="TIGR04378">
    <property type="entry name" value="myo_inos_iolB"/>
    <property type="match status" value="1"/>
</dbReference>
<evidence type="ECO:0000256" key="1">
    <source>
        <dbReference type="ARBA" id="ARBA00023235"/>
    </source>
</evidence>
<dbReference type="InterPro" id="IPR021120">
    <property type="entry name" value="KduI/IolB_isomerase"/>
</dbReference>
<proteinExistence type="predicted"/>
<evidence type="ECO:0000313" key="3">
    <source>
        <dbReference type="Proteomes" id="UP000477680"/>
    </source>
</evidence>
<dbReference type="InterPro" id="IPR014710">
    <property type="entry name" value="RmlC-like_jellyroll"/>
</dbReference>
<reference evidence="2 3" key="1">
    <citation type="submission" date="2020-02" db="EMBL/GenBank/DDBJ databases">
        <title>Genome sequencing for Kineobactrum sp. M2.</title>
        <authorList>
            <person name="Park S.-J."/>
        </authorList>
    </citation>
    <scope>NUCLEOTIDE SEQUENCE [LARGE SCALE GENOMIC DNA]</scope>
    <source>
        <strain evidence="2 3">M2</strain>
    </source>
</reference>
<dbReference type="InterPro" id="IPR011051">
    <property type="entry name" value="RmlC_Cupin_sf"/>
</dbReference>
<dbReference type="RefSeq" id="WP_163493536.1">
    <property type="nucleotide sequence ID" value="NZ_CP048711.1"/>
</dbReference>
<dbReference type="InterPro" id="IPR024203">
    <property type="entry name" value="Deoxy-glucuronate_isom_IolB"/>
</dbReference>
<keyword evidence="3" id="KW-1185">Reference proteome</keyword>
<dbReference type="GO" id="GO:0019310">
    <property type="term" value="P:inositol catabolic process"/>
    <property type="evidence" value="ECO:0007669"/>
    <property type="project" value="InterPro"/>
</dbReference>
<sequence length="268" mass="30180">MSSLLSRSAAPDSRGRIQQITPQSAGWHYVGFEAYQLGDGEELRDQTAGRECCLVIVAGRATVSSGSDCWENIGERTSAFEDRSPYAVYLPPGQDFTVRAHDNLELAVCWAPAEGRFPARLITPAQCQRELRGSGSNQRKVCNILFGNVEAERLLVVEVITPDGHWSSYPPHKHDTDAAPAETSLEETYYHKLSPPQGFAFQRVYTDDHSLDETMTVQDNDVVMVPRGYHPVGTPYGYQLYYLNVMAGPERRWIFRNDPSHEWILEKK</sequence>